<feature type="compositionally biased region" description="Low complexity" evidence="10">
    <location>
        <begin position="16"/>
        <end position="30"/>
    </location>
</feature>
<feature type="transmembrane region" description="Helical" evidence="7">
    <location>
        <begin position="45"/>
        <end position="68"/>
    </location>
</feature>
<keyword evidence="5 7" id="KW-0472">Membrane</keyword>
<name>A0ABW4J656_9LACO</name>
<dbReference type="RefSeq" id="WP_125714239.1">
    <property type="nucleotide sequence ID" value="NZ_JBHTOP010000005.1"/>
</dbReference>
<evidence type="ECO:0000256" key="6">
    <source>
        <dbReference type="ARBA" id="ARBA00023306"/>
    </source>
</evidence>
<feature type="region of interest" description="Disordered" evidence="10">
    <location>
        <begin position="1"/>
        <end position="30"/>
    </location>
</feature>
<comment type="similarity">
    <text evidence="7">Belongs to the FtsL family.</text>
</comment>
<keyword evidence="2 7" id="KW-0132">Cell division</keyword>
<evidence type="ECO:0000256" key="1">
    <source>
        <dbReference type="ARBA" id="ARBA00022475"/>
    </source>
</evidence>
<comment type="subcellular location">
    <subcellularLocation>
        <location evidence="7">Cell membrane</location>
        <topology evidence="7">Single-pass type II membrane protein</topology>
    </subcellularLocation>
    <text evidence="7">Localizes to the division septum where it forms a ring structure.</text>
</comment>
<feature type="compositionally biased region" description="Polar residues" evidence="10">
    <location>
        <begin position="1"/>
        <end position="13"/>
    </location>
</feature>
<keyword evidence="3 7" id="KW-0812">Transmembrane</keyword>
<feature type="coiled-coil region" evidence="9">
    <location>
        <begin position="75"/>
        <end position="102"/>
    </location>
</feature>
<sequence>MDNTAKQNYNEAQVLQPEQPQQQPQIENNPKAAGAKVPLSLFERLAMVVGGLIVIGLMISLVSAKIAVGTAQRNLQSVNTAVSDLKTKNADLKQEIGTLNSSDRLQAFAKKHGLTFNEESVRNISK</sequence>
<organism evidence="11 12">
    <name type="scientific">Agrilactobacillus yilanensis</name>
    <dbReference type="NCBI Taxonomy" id="2485997"/>
    <lineage>
        <taxon>Bacteria</taxon>
        <taxon>Bacillati</taxon>
        <taxon>Bacillota</taxon>
        <taxon>Bacilli</taxon>
        <taxon>Lactobacillales</taxon>
        <taxon>Lactobacillaceae</taxon>
        <taxon>Agrilactobacillus</taxon>
    </lineage>
</organism>
<evidence type="ECO:0000256" key="7">
    <source>
        <dbReference type="HAMAP-Rule" id="MF_00910"/>
    </source>
</evidence>
<comment type="function">
    <text evidence="7">Essential cell division protein.</text>
</comment>
<keyword evidence="9" id="KW-0175">Coiled coil</keyword>
<evidence type="ECO:0000313" key="12">
    <source>
        <dbReference type="Proteomes" id="UP001597267"/>
    </source>
</evidence>
<dbReference type="InterPro" id="IPR011922">
    <property type="entry name" value="Cell_div_FtsL"/>
</dbReference>
<keyword evidence="12" id="KW-1185">Reference proteome</keyword>
<dbReference type="GO" id="GO:0051301">
    <property type="term" value="P:cell division"/>
    <property type="evidence" value="ECO:0007669"/>
    <property type="project" value="UniProtKB-KW"/>
</dbReference>
<accession>A0ABW4J656</accession>
<dbReference type="Proteomes" id="UP001597267">
    <property type="component" value="Unassembled WGS sequence"/>
</dbReference>
<dbReference type="EMBL" id="JBHTOP010000005">
    <property type="protein sequence ID" value="MFD1671133.1"/>
    <property type="molecule type" value="Genomic_DNA"/>
</dbReference>
<evidence type="ECO:0000256" key="10">
    <source>
        <dbReference type="SAM" id="MobiDB-lite"/>
    </source>
</evidence>
<evidence type="ECO:0000256" key="3">
    <source>
        <dbReference type="ARBA" id="ARBA00022692"/>
    </source>
</evidence>
<protein>
    <recommendedName>
        <fullName evidence="7 8">Cell division protein FtsL</fullName>
    </recommendedName>
</protein>
<evidence type="ECO:0000256" key="4">
    <source>
        <dbReference type="ARBA" id="ARBA00022989"/>
    </source>
</evidence>
<comment type="caution">
    <text evidence="11">The sequence shown here is derived from an EMBL/GenBank/DDBJ whole genome shotgun (WGS) entry which is preliminary data.</text>
</comment>
<evidence type="ECO:0000256" key="5">
    <source>
        <dbReference type="ARBA" id="ARBA00023136"/>
    </source>
</evidence>
<proteinExistence type="inferred from homology"/>
<keyword evidence="6 7" id="KW-0131">Cell cycle</keyword>
<gene>
    <name evidence="7 11" type="primary">ftsL</name>
    <name evidence="11" type="ORF">ACFQ5M_03365</name>
</gene>
<evidence type="ECO:0000256" key="2">
    <source>
        <dbReference type="ARBA" id="ARBA00022618"/>
    </source>
</evidence>
<keyword evidence="4 7" id="KW-1133">Transmembrane helix</keyword>
<evidence type="ECO:0000256" key="9">
    <source>
        <dbReference type="SAM" id="Coils"/>
    </source>
</evidence>
<evidence type="ECO:0000256" key="8">
    <source>
        <dbReference type="NCBIfam" id="TIGR02209"/>
    </source>
</evidence>
<dbReference type="HAMAP" id="MF_00910">
    <property type="entry name" value="FtsL"/>
    <property type="match status" value="1"/>
</dbReference>
<evidence type="ECO:0000313" key="11">
    <source>
        <dbReference type="EMBL" id="MFD1671133.1"/>
    </source>
</evidence>
<reference evidence="12" key="1">
    <citation type="journal article" date="2019" name="Int. J. Syst. Evol. Microbiol.">
        <title>The Global Catalogue of Microorganisms (GCM) 10K type strain sequencing project: providing services to taxonomists for standard genome sequencing and annotation.</title>
        <authorList>
            <consortium name="The Broad Institute Genomics Platform"/>
            <consortium name="The Broad Institute Genome Sequencing Center for Infectious Disease"/>
            <person name="Wu L."/>
            <person name="Ma J."/>
        </authorList>
    </citation>
    <scope>NUCLEOTIDE SEQUENCE [LARGE SCALE GENOMIC DNA]</scope>
    <source>
        <strain evidence="12">CCM 8896</strain>
    </source>
</reference>
<dbReference type="NCBIfam" id="TIGR02209">
    <property type="entry name" value="ftsL_broad"/>
    <property type="match status" value="1"/>
</dbReference>
<keyword evidence="1 7" id="KW-1003">Cell membrane</keyword>